<proteinExistence type="predicted"/>
<dbReference type="Proteomes" id="UP000515153">
    <property type="component" value="Chromosome I"/>
</dbReference>
<evidence type="ECO:0000313" key="3">
    <source>
        <dbReference type="RefSeq" id="XP_030982379.1"/>
    </source>
</evidence>
<feature type="region of interest" description="Disordered" evidence="1">
    <location>
        <begin position="1"/>
        <end position="36"/>
    </location>
</feature>
<reference evidence="2 3" key="1">
    <citation type="journal article" date="2019" name="Mol. Biol. Evol.">
        <title>Blast fungal genomes show frequent chromosomal changes, gene gains and losses, and effector gene turnover.</title>
        <authorList>
            <person name="Gomez Luciano L.B."/>
            <person name="Jason Tsai I."/>
            <person name="Chuma I."/>
            <person name="Tosa Y."/>
            <person name="Chen Y.H."/>
            <person name="Li J.Y."/>
            <person name="Li M.Y."/>
            <person name="Jade Lu M.Y."/>
            <person name="Nakayashiki H."/>
            <person name="Li W.H."/>
        </authorList>
    </citation>
    <scope>NUCLEOTIDE SEQUENCE [LARGE SCALE GENOMIC DNA]</scope>
    <source>
        <strain evidence="2 3">NI907</strain>
    </source>
</reference>
<organism evidence="2 3">
    <name type="scientific">Pyricularia grisea</name>
    <name type="common">Crabgrass-specific blast fungus</name>
    <name type="synonym">Magnaporthe grisea</name>
    <dbReference type="NCBI Taxonomy" id="148305"/>
    <lineage>
        <taxon>Eukaryota</taxon>
        <taxon>Fungi</taxon>
        <taxon>Dikarya</taxon>
        <taxon>Ascomycota</taxon>
        <taxon>Pezizomycotina</taxon>
        <taxon>Sordariomycetes</taxon>
        <taxon>Sordariomycetidae</taxon>
        <taxon>Magnaporthales</taxon>
        <taxon>Pyriculariaceae</taxon>
        <taxon>Pyricularia</taxon>
    </lineage>
</organism>
<dbReference type="KEGG" id="pgri:PgNI_05504"/>
<evidence type="ECO:0000313" key="2">
    <source>
        <dbReference type="Proteomes" id="UP000515153"/>
    </source>
</evidence>
<reference evidence="3" key="3">
    <citation type="submission" date="2025-08" db="UniProtKB">
        <authorList>
            <consortium name="RefSeq"/>
        </authorList>
    </citation>
    <scope>IDENTIFICATION</scope>
    <source>
        <strain evidence="3">NI907</strain>
    </source>
</reference>
<dbReference type="RefSeq" id="XP_030982379.1">
    <property type="nucleotide sequence ID" value="XM_031125535.1"/>
</dbReference>
<evidence type="ECO:0000256" key="1">
    <source>
        <dbReference type="SAM" id="MobiDB-lite"/>
    </source>
</evidence>
<gene>
    <name evidence="3" type="ORF">PgNI_05504</name>
</gene>
<name>A0A6P8B5T3_PYRGI</name>
<dbReference type="AlphaFoldDB" id="A0A6P8B5T3"/>
<accession>A0A6P8B5T3</accession>
<sequence length="244" mass="28124">MEMHDPRGQADQTYGYLAEGTDSVGLGRSSEQKPAVRQEFRDMKEKSKFLRSIEYADEAEEFIKKEMPGYYVNCHNQVRVRLNKKRQRAVPGYHQKPWKLPRALQQWQHNITANEGRPSVLLLVGSYKTGKTEWAKSFGRPVEMTRILDPNAFAHDSTHLVMNDIVWGVRAYSGPWEEILSCKESFEMKCKGRKNKKTVTFGKPVIVTSNSDNDPRKNPLVAELFKGKHVVVVELKKNKLLFEN</sequence>
<keyword evidence="2" id="KW-1185">Reference proteome</keyword>
<dbReference type="GeneID" id="41960444"/>
<reference evidence="3" key="2">
    <citation type="submission" date="2019-10" db="EMBL/GenBank/DDBJ databases">
        <authorList>
            <consortium name="NCBI Genome Project"/>
        </authorList>
    </citation>
    <scope>NUCLEOTIDE SEQUENCE</scope>
    <source>
        <strain evidence="3">NI907</strain>
    </source>
</reference>
<protein>
    <submittedName>
        <fullName evidence="3">Uncharacterized protein</fullName>
    </submittedName>
</protein>